<sequence length="136" mass="15350">MLKKTRRILSSLSCRPFEIARAMLILENIDAALDEGGRQSPSTIQRLTGCCRVLFFKNLGGAQTCEERSLKPICSTRVCYNYGPTTRVNRLATSMRTQRFISIYSKIYTIGPESFGLAICGAEIWNISRHGTIFQY</sequence>
<evidence type="ECO:0000313" key="1">
    <source>
        <dbReference type="EMBL" id="TQL73707.1"/>
    </source>
</evidence>
<reference evidence="1 2" key="1">
    <citation type="submission" date="2019-06" db="EMBL/GenBank/DDBJ databases">
        <title>Sequencing the genomes of 1000 actinobacteria strains.</title>
        <authorList>
            <person name="Klenk H.-P."/>
        </authorList>
    </citation>
    <scope>NUCLEOTIDE SEQUENCE [LARGE SCALE GENOMIC DNA]</scope>
    <source>
        <strain evidence="1 2">DSM 24083</strain>
    </source>
</reference>
<dbReference type="EMBL" id="VFOU01000001">
    <property type="protein sequence ID" value="TQL73707.1"/>
    <property type="molecule type" value="Genomic_DNA"/>
</dbReference>
<proteinExistence type="predicted"/>
<keyword evidence="2" id="KW-1185">Reference proteome</keyword>
<name>A0A543AM96_9MICC</name>
<comment type="caution">
    <text evidence="1">The sequence shown here is derived from an EMBL/GenBank/DDBJ whole genome shotgun (WGS) entry which is preliminary data.</text>
</comment>
<protein>
    <submittedName>
        <fullName evidence="1">Uncharacterized protein</fullName>
    </submittedName>
</protein>
<dbReference type="Proteomes" id="UP000319746">
    <property type="component" value="Unassembled WGS sequence"/>
</dbReference>
<organism evidence="1 2">
    <name type="scientific">Enteractinococcus coprophilus</name>
    <dbReference type="NCBI Taxonomy" id="1027633"/>
    <lineage>
        <taxon>Bacteria</taxon>
        <taxon>Bacillati</taxon>
        <taxon>Actinomycetota</taxon>
        <taxon>Actinomycetes</taxon>
        <taxon>Micrococcales</taxon>
        <taxon>Micrococcaceae</taxon>
    </lineage>
</organism>
<gene>
    <name evidence="1" type="ORF">FB556_0150</name>
</gene>
<accession>A0A543AM96</accession>
<evidence type="ECO:0000313" key="2">
    <source>
        <dbReference type="Proteomes" id="UP000319746"/>
    </source>
</evidence>
<dbReference type="AlphaFoldDB" id="A0A543AM96"/>